<dbReference type="AlphaFoldDB" id="A0A2A3Z990"/>
<name>A0A2A3Z990_BREAU</name>
<proteinExistence type="predicted"/>
<reference evidence="5 6" key="1">
    <citation type="journal article" date="2017" name="Elife">
        <title>Extensive horizontal gene transfer in cheese-associated bacteria.</title>
        <authorList>
            <person name="Bonham K.S."/>
            <person name="Wolfe B.E."/>
            <person name="Dutton R.J."/>
        </authorList>
    </citation>
    <scope>NUCLEOTIDE SEQUENCE [LARGE SCALE GENOMIC DNA]</scope>
    <source>
        <strain evidence="4 6">900_6</strain>
        <strain evidence="3 5">947_7</strain>
    </source>
</reference>
<keyword evidence="2" id="KW-0732">Signal</keyword>
<gene>
    <name evidence="4" type="ORF">CIK62_00755</name>
    <name evidence="3" type="ORF">CIK64_00040</name>
</gene>
<evidence type="ECO:0000313" key="5">
    <source>
        <dbReference type="Proteomes" id="UP000217564"/>
    </source>
</evidence>
<dbReference type="EMBL" id="NRGO01000001">
    <property type="protein sequence ID" value="PCC51994.1"/>
    <property type="molecule type" value="Genomic_DNA"/>
</dbReference>
<evidence type="ECO:0000256" key="2">
    <source>
        <dbReference type="SAM" id="SignalP"/>
    </source>
</evidence>
<feature type="chain" id="PRO_5044065256" description="Lipoprotein" evidence="2">
    <location>
        <begin position="28"/>
        <end position="200"/>
    </location>
</feature>
<feature type="signal peptide" evidence="2">
    <location>
        <begin position="1"/>
        <end position="27"/>
    </location>
</feature>
<evidence type="ECO:0008006" key="7">
    <source>
        <dbReference type="Google" id="ProtNLM"/>
    </source>
</evidence>
<evidence type="ECO:0000256" key="1">
    <source>
        <dbReference type="SAM" id="MobiDB-lite"/>
    </source>
</evidence>
<dbReference type="RefSeq" id="WP_096159471.1">
    <property type="nucleotide sequence ID" value="NZ_JABUYC010000007.1"/>
</dbReference>
<organism evidence="3 5">
    <name type="scientific">Brevibacterium aurantiacum</name>
    <dbReference type="NCBI Taxonomy" id="273384"/>
    <lineage>
        <taxon>Bacteria</taxon>
        <taxon>Bacillati</taxon>
        <taxon>Actinomycetota</taxon>
        <taxon>Actinomycetes</taxon>
        <taxon>Micrococcales</taxon>
        <taxon>Brevibacteriaceae</taxon>
        <taxon>Brevibacterium</taxon>
    </lineage>
</organism>
<dbReference type="EMBL" id="NRGP01000002">
    <property type="protein sequence ID" value="PCC48138.1"/>
    <property type="molecule type" value="Genomic_DNA"/>
</dbReference>
<feature type="region of interest" description="Disordered" evidence="1">
    <location>
        <begin position="29"/>
        <end position="70"/>
    </location>
</feature>
<protein>
    <recommendedName>
        <fullName evidence="7">Lipoprotein</fullName>
    </recommendedName>
</protein>
<sequence length="200" mass="21530">MFTLSPGLPLASLCAVVLLLSGCSDDAADPTVGTSGSTHSPTDRSQTTTGAESTTPLPTTRQLGESVTLSNGNSVTAHEYRVVSDTSDHTSGAIDIEVCTGEENISPTSFETTEPWSVISVISVGDEYHRVADVPWKYDEISPVLEPEAHIPGGECLRGWAITYAGPDDEVTTIRYRDESPRDPNHEEILWEVPRDQATE</sequence>
<accession>A0A2A3Z990</accession>
<evidence type="ECO:0000313" key="3">
    <source>
        <dbReference type="EMBL" id="PCC48138.1"/>
    </source>
</evidence>
<feature type="compositionally biased region" description="Polar residues" evidence="1">
    <location>
        <begin position="32"/>
        <end position="70"/>
    </location>
</feature>
<dbReference type="Proteomes" id="UP000217564">
    <property type="component" value="Unassembled WGS sequence"/>
</dbReference>
<dbReference type="Proteomes" id="UP000217720">
    <property type="component" value="Unassembled WGS sequence"/>
</dbReference>
<evidence type="ECO:0000313" key="4">
    <source>
        <dbReference type="EMBL" id="PCC51994.1"/>
    </source>
</evidence>
<evidence type="ECO:0000313" key="6">
    <source>
        <dbReference type="Proteomes" id="UP000217720"/>
    </source>
</evidence>
<comment type="caution">
    <text evidence="3">The sequence shown here is derived from an EMBL/GenBank/DDBJ whole genome shotgun (WGS) entry which is preliminary data.</text>
</comment>